<organism evidence="1 2">
    <name type="scientific">Lecanicillium saksenae</name>
    <dbReference type="NCBI Taxonomy" id="468837"/>
    <lineage>
        <taxon>Eukaryota</taxon>
        <taxon>Fungi</taxon>
        <taxon>Dikarya</taxon>
        <taxon>Ascomycota</taxon>
        <taxon>Pezizomycotina</taxon>
        <taxon>Sordariomycetes</taxon>
        <taxon>Hypocreomycetidae</taxon>
        <taxon>Hypocreales</taxon>
        <taxon>Cordycipitaceae</taxon>
        <taxon>Lecanicillium</taxon>
    </lineage>
</organism>
<proteinExistence type="predicted"/>
<keyword evidence="2" id="KW-1185">Reference proteome</keyword>
<dbReference type="EMBL" id="JANAKD010000705">
    <property type="protein sequence ID" value="KAJ3490066.1"/>
    <property type="molecule type" value="Genomic_DNA"/>
</dbReference>
<evidence type="ECO:0000313" key="2">
    <source>
        <dbReference type="Proteomes" id="UP001148737"/>
    </source>
</evidence>
<comment type="caution">
    <text evidence="1">The sequence shown here is derived from an EMBL/GenBank/DDBJ whole genome shotgun (WGS) entry which is preliminary data.</text>
</comment>
<gene>
    <name evidence="1" type="ORF">NLG97_g5858</name>
</gene>
<name>A0ACC1QTN6_9HYPO</name>
<accession>A0ACC1QTN6</accession>
<sequence length="147" mass="15525">MLKQTAILAVAGLASAATVPTRWASVYNNCNWDVFVTDGETVNSYLPKGQIYTNGYPKDGEKKTFKIARATDGVKVPTLLLSFGTKNGKVNYELTTGENGSPFSGSKIEVSSSNDKCPKIEWSQGVPAGSNHGSCSADNSIAVGLCL</sequence>
<dbReference type="Proteomes" id="UP001148737">
    <property type="component" value="Unassembled WGS sequence"/>
</dbReference>
<protein>
    <submittedName>
        <fullName evidence="1">Uncharacterized protein</fullName>
    </submittedName>
</protein>
<evidence type="ECO:0000313" key="1">
    <source>
        <dbReference type="EMBL" id="KAJ3490066.1"/>
    </source>
</evidence>
<reference evidence="1" key="1">
    <citation type="submission" date="2022-07" db="EMBL/GenBank/DDBJ databases">
        <title>Genome Sequence of Lecanicillium saksenae.</title>
        <authorList>
            <person name="Buettner E."/>
        </authorList>
    </citation>
    <scope>NUCLEOTIDE SEQUENCE</scope>
    <source>
        <strain evidence="1">VT-O1</strain>
    </source>
</reference>